<protein>
    <submittedName>
        <fullName evidence="2">Uncharacterized protein</fullName>
    </submittedName>
</protein>
<evidence type="ECO:0000313" key="2">
    <source>
        <dbReference type="EnsemblMetazoa" id="AALFPA23_006395.P8297"/>
    </source>
</evidence>
<accession>A0ABM1Y744</accession>
<dbReference type="InterPro" id="IPR028265">
    <property type="entry name" value="TTDN1/SICKLE"/>
</dbReference>
<name>A0ABM1Y744_AEDAL</name>
<feature type="compositionally biased region" description="Polar residues" evidence="1">
    <location>
        <begin position="37"/>
        <end position="56"/>
    </location>
</feature>
<feature type="compositionally biased region" description="Low complexity" evidence="1">
    <location>
        <begin position="119"/>
        <end position="137"/>
    </location>
</feature>
<evidence type="ECO:0000256" key="1">
    <source>
        <dbReference type="SAM" id="MobiDB-lite"/>
    </source>
</evidence>
<evidence type="ECO:0000313" key="3">
    <source>
        <dbReference type="Proteomes" id="UP000069940"/>
    </source>
</evidence>
<reference evidence="2" key="2">
    <citation type="submission" date="2025-05" db="UniProtKB">
        <authorList>
            <consortium name="EnsemblMetazoa"/>
        </authorList>
    </citation>
    <scope>IDENTIFICATION</scope>
    <source>
        <strain evidence="2">Foshan</strain>
    </source>
</reference>
<dbReference type="EnsemblMetazoa" id="AALFPA23_006395.R8297">
    <property type="protein sequence ID" value="AALFPA23_006395.P8297"/>
    <property type="gene ID" value="AALFPA23_006395"/>
</dbReference>
<dbReference type="GeneID" id="109401142"/>
<dbReference type="Proteomes" id="UP000069940">
    <property type="component" value="Unassembled WGS sequence"/>
</dbReference>
<feature type="compositionally biased region" description="Low complexity" evidence="1">
    <location>
        <begin position="77"/>
        <end position="90"/>
    </location>
</feature>
<feature type="region of interest" description="Disordered" evidence="1">
    <location>
        <begin position="1"/>
        <end position="206"/>
    </location>
</feature>
<dbReference type="Pfam" id="PF15502">
    <property type="entry name" value="MPLKIP"/>
    <property type="match status" value="1"/>
</dbReference>
<feature type="compositionally biased region" description="Gly residues" evidence="1">
    <location>
        <begin position="194"/>
        <end position="206"/>
    </location>
</feature>
<sequence>MSSSPGDNRYTFESPENKNNKPLYPSTDSGFLPLGFSTPQQQRNSGPSSHQRNYYSAQPKYMLPRQRGFHNRNRNPQQQQQEHQQQQQHQGGNEGSPADSEERPQERRQFHHNRDWKGQQNFQSRSNNNRFQQQQQQHHQRRNRFGLGHNQGKDNDGKYNINDYFHPSMLEDPWQQLVQQNERSKAEEGDSSDAGGGGSGSDAGDD</sequence>
<reference evidence="3" key="1">
    <citation type="journal article" date="2015" name="Proc. Natl. Acad. Sci. U.S.A.">
        <title>Genome sequence of the Asian Tiger mosquito, Aedes albopictus, reveals insights into its biology, genetics, and evolution.</title>
        <authorList>
            <person name="Chen X.G."/>
            <person name="Jiang X."/>
            <person name="Gu J."/>
            <person name="Xu M."/>
            <person name="Wu Y."/>
            <person name="Deng Y."/>
            <person name="Zhang C."/>
            <person name="Bonizzoni M."/>
            <person name="Dermauw W."/>
            <person name="Vontas J."/>
            <person name="Armbruster P."/>
            <person name="Huang X."/>
            <person name="Yang Y."/>
            <person name="Zhang H."/>
            <person name="He W."/>
            <person name="Peng H."/>
            <person name="Liu Y."/>
            <person name="Wu K."/>
            <person name="Chen J."/>
            <person name="Lirakis M."/>
            <person name="Topalis P."/>
            <person name="Van Leeuwen T."/>
            <person name="Hall A.B."/>
            <person name="Jiang X."/>
            <person name="Thorpe C."/>
            <person name="Mueller R.L."/>
            <person name="Sun C."/>
            <person name="Waterhouse R.M."/>
            <person name="Yan G."/>
            <person name="Tu Z.J."/>
            <person name="Fang X."/>
            <person name="James A.A."/>
        </authorList>
    </citation>
    <scope>NUCLEOTIDE SEQUENCE [LARGE SCALE GENOMIC DNA]</scope>
    <source>
        <strain evidence="3">Foshan</strain>
    </source>
</reference>
<organism evidence="2 3">
    <name type="scientific">Aedes albopictus</name>
    <name type="common">Asian tiger mosquito</name>
    <name type="synonym">Stegomyia albopicta</name>
    <dbReference type="NCBI Taxonomy" id="7160"/>
    <lineage>
        <taxon>Eukaryota</taxon>
        <taxon>Metazoa</taxon>
        <taxon>Ecdysozoa</taxon>
        <taxon>Arthropoda</taxon>
        <taxon>Hexapoda</taxon>
        <taxon>Insecta</taxon>
        <taxon>Pterygota</taxon>
        <taxon>Neoptera</taxon>
        <taxon>Endopterygota</taxon>
        <taxon>Diptera</taxon>
        <taxon>Nematocera</taxon>
        <taxon>Culicoidea</taxon>
        <taxon>Culicidae</taxon>
        <taxon>Culicinae</taxon>
        <taxon>Aedini</taxon>
        <taxon>Aedes</taxon>
        <taxon>Stegomyia</taxon>
    </lineage>
</organism>
<keyword evidence="3" id="KW-1185">Reference proteome</keyword>
<dbReference type="RefSeq" id="XP_062715387.1">
    <property type="nucleotide sequence ID" value="XM_062859403.1"/>
</dbReference>
<proteinExistence type="predicted"/>
<feature type="compositionally biased region" description="Basic and acidic residues" evidence="1">
    <location>
        <begin position="100"/>
        <end position="117"/>
    </location>
</feature>